<evidence type="ECO:0000256" key="3">
    <source>
        <dbReference type="ARBA" id="ARBA00022692"/>
    </source>
</evidence>
<dbReference type="PANTHER" id="PTHR12815:SF23">
    <property type="entry name" value="OUTER MEMBRANE PROTEIN ASSEMBLY FACTOR BAMA"/>
    <property type="match status" value="1"/>
</dbReference>
<dbReference type="Gene3D" id="2.40.160.50">
    <property type="entry name" value="membrane protein fhac: a member of the omp85/tpsb transporter family"/>
    <property type="match status" value="1"/>
</dbReference>
<dbReference type="EMBL" id="QPMH01000007">
    <property type="protein sequence ID" value="RDD62181.1"/>
    <property type="molecule type" value="Genomic_DNA"/>
</dbReference>
<dbReference type="InterPro" id="IPR023707">
    <property type="entry name" value="OM_assembly_BamA"/>
</dbReference>
<evidence type="ECO:0000256" key="8">
    <source>
        <dbReference type="HAMAP-Rule" id="MF_01430"/>
    </source>
</evidence>
<dbReference type="InterPro" id="IPR010827">
    <property type="entry name" value="BamA/TamA_POTRA"/>
</dbReference>
<evidence type="ECO:0000313" key="11">
    <source>
        <dbReference type="EMBL" id="RDD62181.1"/>
    </source>
</evidence>
<keyword evidence="6 8" id="KW-0472">Membrane</keyword>
<comment type="similarity">
    <text evidence="8">Belongs to the BamA family.</text>
</comment>
<proteinExistence type="inferred from homology"/>
<keyword evidence="3 8" id="KW-0812">Transmembrane</keyword>
<organism evidence="11 12">
    <name type="scientific">Ferruginivarius sediminum</name>
    <dbReference type="NCBI Taxonomy" id="2661937"/>
    <lineage>
        <taxon>Bacteria</taxon>
        <taxon>Pseudomonadati</taxon>
        <taxon>Pseudomonadota</taxon>
        <taxon>Alphaproteobacteria</taxon>
        <taxon>Rhodospirillales</taxon>
        <taxon>Rhodospirillaceae</taxon>
        <taxon>Ferruginivarius</taxon>
    </lineage>
</organism>
<comment type="subunit">
    <text evidence="8">Part of the Bam complex.</text>
</comment>
<dbReference type="Pfam" id="PF07244">
    <property type="entry name" value="POTRA"/>
    <property type="match status" value="5"/>
</dbReference>
<dbReference type="PROSITE" id="PS51779">
    <property type="entry name" value="POTRA"/>
    <property type="match status" value="4"/>
</dbReference>
<keyword evidence="5 8" id="KW-0677">Repeat</keyword>
<dbReference type="Pfam" id="PF01103">
    <property type="entry name" value="Omp85"/>
    <property type="match status" value="1"/>
</dbReference>
<dbReference type="HAMAP" id="MF_01430">
    <property type="entry name" value="OM_assembly_BamA"/>
    <property type="match status" value="1"/>
</dbReference>
<feature type="domain" description="POTRA" evidence="10">
    <location>
        <begin position="4"/>
        <end position="71"/>
    </location>
</feature>
<sequence>MSGGTIDEIVVRGTQRIEPTTVRSYLTVDPGDRFDPAALNESLKNLFNTGLFADVTLRREDGRLIVNVVENPIINRIAFEGNDELEDESLRNEVELRPRVVYTRTKVQNDVKRLLEVYRRNGRFGATVEPKVIQLEQNRVDLVFEIDEGPETEVRAINFVGNKAFSDGSLRSEVATSEAAWWRFLNPNDTYDPDRMAFDRELLRRFYLSEGYADFQVESAVAELTPDRDAFILTFTVSEGERYTFGDIGIETTLKNLDPEELRNQLTTEKGDWYDASEVDESIDNLTEAVGNLGYAFVDVKPRVDRNREENIINLTYDIQEGPKVFIERIDISGNVRTLDRVIRREFRVVEGDAFNASKIRRSRERVQNLGFFKTVQVENEQGSEPDKTIVNVNVEEQSTGSLSFGAGFSTDSGPLGSIQLRERNLLGKGQDLRLDFSLSAERQQIDLGFTEPYFLGRDLAAGFDLFRTETNQDELTFDEKRTGGALRAGYQVIEHWRQSWKYEFSRREITDVDGDAAVAIKQEEGTTDRSAVSHTLRYDTRDSRFDPRKGMTAFISNTFAGIGGDVTWIKNIAGADYYYPLSDNWTVRVGAEAGQITGIGEDTRVLDRFFVGGSQIRGFRTAGVGPRDKATDDPLGAKQYYTSTLELRFPLPLPDEFPIRGRFFTDVGAAWGVDNVPGEVLDESSPRLSVGTGASWRSPLGPINVDLGFPVVKEDFDEEEIFRFSFGTRF</sequence>
<protein>
    <recommendedName>
        <fullName evidence="8 9">Outer membrane protein assembly factor BamA</fullName>
    </recommendedName>
</protein>
<keyword evidence="4 8" id="KW-0732">Signal</keyword>
<dbReference type="PANTHER" id="PTHR12815">
    <property type="entry name" value="SORTING AND ASSEMBLY MACHINERY SAMM50 PROTEIN FAMILY MEMBER"/>
    <property type="match status" value="1"/>
</dbReference>
<accession>A0A369TA20</accession>
<dbReference type="GO" id="GO:0009279">
    <property type="term" value="C:cell outer membrane"/>
    <property type="evidence" value="ECO:0007669"/>
    <property type="project" value="UniProtKB-SubCell"/>
</dbReference>
<evidence type="ECO:0000313" key="12">
    <source>
        <dbReference type="Proteomes" id="UP000253941"/>
    </source>
</evidence>
<dbReference type="PIRSF" id="PIRSF006076">
    <property type="entry name" value="OM_assembly_OMP85"/>
    <property type="match status" value="1"/>
</dbReference>
<evidence type="ECO:0000256" key="2">
    <source>
        <dbReference type="ARBA" id="ARBA00022452"/>
    </source>
</evidence>
<evidence type="ECO:0000256" key="1">
    <source>
        <dbReference type="ARBA" id="ARBA00004370"/>
    </source>
</evidence>
<evidence type="ECO:0000259" key="10">
    <source>
        <dbReference type="PROSITE" id="PS51779"/>
    </source>
</evidence>
<evidence type="ECO:0000256" key="9">
    <source>
        <dbReference type="NCBIfam" id="TIGR03303"/>
    </source>
</evidence>
<dbReference type="Gene3D" id="3.10.20.310">
    <property type="entry name" value="membrane protein fhac"/>
    <property type="match status" value="5"/>
</dbReference>
<keyword evidence="12" id="KW-1185">Reference proteome</keyword>
<feature type="domain" description="POTRA" evidence="10">
    <location>
        <begin position="325"/>
        <end position="398"/>
    </location>
</feature>
<feature type="domain" description="POTRA" evidence="10">
    <location>
        <begin position="72"/>
        <end position="149"/>
    </location>
</feature>
<dbReference type="AlphaFoldDB" id="A0A369TA20"/>
<evidence type="ECO:0000256" key="5">
    <source>
        <dbReference type="ARBA" id="ARBA00022737"/>
    </source>
</evidence>
<dbReference type="Proteomes" id="UP000253941">
    <property type="component" value="Unassembled WGS sequence"/>
</dbReference>
<gene>
    <name evidence="8 11" type="primary">bamA</name>
    <name evidence="11" type="ORF">DRB17_09885</name>
</gene>
<name>A0A369TA20_9PROT</name>
<dbReference type="GO" id="GO:0043165">
    <property type="term" value="P:Gram-negative-bacterium-type cell outer membrane assembly"/>
    <property type="evidence" value="ECO:0007669"/>
    <property type="project" value="UniProtKB-UniRule"/>
</dbReference>
<dbReference type="GO" id="GO:0051205">
    <property type="term" value="P:protein insertion into membrane"/>
    <property type="evidence" value="ECO:0007669"/>
    <property type="project" value="UniProtKB-UniRule"/>
</dbReference>
<comment type="caution">
    <text evidence="11">The sequence shown here is derived from an EMBL/GenBank/DDBJ whole genome shotgun (WGS) entry which is preliminary data.</text>
</comment>
<dbReference type="InterPro" id="IPR034746">
    <property type="entry name" value="POTRA"/>
</dbReference>
<dbReference type="InterPro" id="IPR039910">
    <property type="entry name" value="D15-like"/>
</dbReference>
<keyword evidence="2 8" id="KW-1134">Transmembrane beta strand</keyword>
<evidence type="ECO:0000256" key="6">
    <source>
        <dbReference type="ARBA" id="ARBA00023136"/>
    </source>
</evidence>
<dbReference type="NCBIfam" id="TIGR03303">
    <property type="entry name" value="OM_YaeT"/>
    <property type="match status" value="1"/>
</dbReference>
<comment type="subcellular location">
    <subcellularLocation>
        <location evidence="8">Cell outer membrane</location>
    </subcellularLocation>
    <subcellularLocation>
        <location evidence="1">Membrane</location>
    </subcellularLocation>
</comment>
<keyword evidence="7 8" id="KW-0998">Cell outer membrane</keyword>
<feature type="domain" description="POTRA" evidence="10">
    <location>
        <begin position="243"/>
        <end position="322"/>
    </location>
</feature>
<evidence type="ECO:0000256" key="4">
    <source>
        <dbReference type="ARBA" id="ARBA00022729"/>
    </source>
</evidence>
<comment type="function">
    <text evidence="8">Part of the outer membrane protein assembly complex, which is involved in assembly and insertion of beta-barrel proteins into the outer membrane.</text>
</comment>
<reference evidence="11 12" key="1">
    <citation type="submission" date="2018-07" db="EMBL/GenBank/DDBJ databases">
        <title>Venubactetium sediminum gen. nov., sp. nov., isolated from a marine solar saltern.</title>
        <authorList>
            <person name="Wang S."/>
        </authorList>
    </citation>
    <scope>NUCLEOTIDE SEQUENCE [LARGE SCALE GENOMIC DNA]</scope>
    <source>
        <strain evidence="11 12">WD2A32</strain>
    </source>
</reference>
<evidence type="ECO:0000256" key="7">
    <source>
        <dbReference type="ARBA" id="ARBA00023237"/>
    </source>
</evidence>
<dbReference type="InterPro" id="IPR000184">
    <property type="entry name" value="Bac_surfAg_D15"/>
</dbReference>